<name>A0A286IDJ0_9HYPH</name>
<dbReference type="EMBL" id="OCPC01000003">
    <property type="protein sequence ID" value="SOE17716.1"/>
    <property type="molecule type" value="Genomic_DNA"/>
</dbReference>
<feature type="compositionally biased region" description="Basic and acidic residues" evidence="1">
    <location>
        <begin position="55"/>
        <end position="64"/>
    </location>
</feature>
<keyword evidence="3" id="KW-1185">Reference proteome</keyword>
<feature type="compositionally biased region" description="Basic and acidic residues" evidence="1">
    <location>
        <begin position="30"/>
        <end position="41"/>
    </location>
</feature>
<sequence length="64" mass="7205">MMPQLLLLAAVGAVAWLGYRRFIAEAERVSSRVRDAEKESRTGAQGTLIEDPETGEYRLRKPDE</sequence>
<reference evidence="3" key="1">
    <citation type="submission" date="2017-08" db="EMBL/GenBank/DDBJ databases">
        <authorList>
            <person name="Varghese N."/>
            <person name="Submissions S."/>
        </authorList>
    </citation>
    <scope>NUCLEOTIDE SEQUENCE [LARGE SCALE GENOMIC DNA]</scope>
    <source>
        <strain evidence="3">KCTC 23107</strain>
    </source>
</reference>
<organism evidence="2 3">
    <name type="scientific">Hoeflea halophila</name>
    <dbReference type="NCBI Taxonomy" id="714899"/>
    <lineage>
        <taxon>Bacteria</taxon>
        <taxon>Pseudomonadati</taxon>
        <taxon>Pseudomonadota</taxon>
        <taxon>Alphaproteobacteria</taxon>
        <taxon>Hyphomicrobiales</taxon>
        <taxon>Rhizobiaceae</taxon>
        <taxon>Hoeflea</taxon>
    </lineage>
</organism>
<proteinExistence type="predicted"/>
<evidence type="ECO:0000256" key="1">
    <source>
        <dbReference type="SAM" id="MobiDB-lite"/>
    </source>
</evidence>
<dbReference type="Proteomes" id="UP000219465">
    <property type="component" value="Unassembled WGS sequence"/>
</dbReference>
<dbReference type="RefSeq" id="WP_425479276.1">
    <property type="nucleotide sequence ID" value="NZ_OCPC01000003.1"/>
</dbReference>
<evidence type="ECO:0000313" key="3">
    <source>
        <dbReference type="Proteomes" id="UP000219465"/>
    </source>
</evidence>
<dbReference type="AlphaFoldDB" id="A0A286IDJ0"/>
<protein>
    <submittedName>
        <fullName evidence="2">Uncharacterized protein</fullName>
    </submittedName>
</protein>
<evidence type="ECO:0000313" key="2">
    <source>
        <dbReference type="EMBL" id="SOE17716.1"/>
    </source>
</evidence>
<feature type="region of interest" description="Disordered" evidence="1">
    <location>
        <begin position="30"/>
        <end position="64"/>
    </location>
</feature>
<gene>
    <name evidence="2" type="ORF">SAMN05877838_2619</name>
</gene>
<accession>A0A286IDJ0</accession>